<keyword evidence="2" id="KW-0732">Signal</keyword>
<evidence type="ECO:0000256" key="1">
    <source>
        <dbReference type="SAM" id="Phobius"/>
    </source>
</evidence>
<evidence type="ECO:0000313" key="3">
    <source>
        <dbReference type="EMBL" id="KAG5182403.1"/>
    </source>
</evidence>
<accession>A0A835Z532</accession>
<feature type="chain" id="PRO_5032670082" evidence="2">
    <location>
        <begin position="21"/>
        <end position="232"/>
    </location>
</feature>
<dbReference type="OrthoDB" id="201162at2759"/>
<gene>
    <name evidence="3" type="ORF">JKP88DRAFT_348853</name>
</gene>
<keyword evidence="1" id="KW-0472">Membrane</keyword>
<keyword evidence="4" id="KW-1185">Reference proteome</keyword>
<name>A0A835Z532_9STRA</name>
<keyword evidence="1" id="KW-0812">Transmembrane</keyword>
<evidence type="ECO:0000313" key="4">
    <source>
        <dbReference type="Proteomes" id="UP000664859"/>
    </source>
</evidence>
<evidence type="ECO:0000256" key="2">
    <source>
        <dbReference type="SAM" id="SignalP"/>
    </source>
</evidence>
<dbReference type="Proteomes" id="UP000664859">
    <property type="component" value="Unassembled WGS sequence"/>
</dbReference>
<feature type="non-terminal residue" evidence="3">
    <location>
        <position position="1"/>
    </location>
</feature>
<proteinExistence type="predicted"/>
<dbReference type="EMBL" id="JAFCMP010000246">
    <property type="protein sequence ID" value="KAG5182403.1"/>
    <property type="molecule type" value="Genomic_DNA"/>
</dbReference>
<organism evidence="3 4">
    <name type="scientific">Tribonema minus</name>
    <dbReference type="NCBI Taxonomy" id="303371"/>
    <lineage>
        <taxon>Eukaryota</taxon>
        <taxon>Sar</taxon>
        <taxon>Stramenopiles</taxon>
        <taxon>Ochrophyta</taxon>
        <taxon>PX clade</taxon>
        <taxon>Xanthophyceae</taxon>
        <taxon>Tribonematales</taxon>
        <taxon>Tribonemataceae</taxon>
        <taxon>Tribonema</taxon>
    </lineage>
</organism>
<sequence>MVKAIAAAAAIAACATSADAFAVPGSVRPAVARRGMTMAVSKGSVQELLIKTEELKLLSTASRLGLLSKLERAGLTLRDLEAALPFLDDIDAIALGKELSPDLLAIAPKALEAAPALLPLAAAALDIPPSALLTGAALSVVAGLAAIAAIPDDSIGAIALQAFLAVPLLVLAPGAAVVGAGVLTKANDGTLVPFAKEIAGKAGIVEGLKGKAAAAVAAPKAAVKAAAPKAAP</sequence>
<dbReference type="AlphaFoldDB" id="A0A835Z532"/>
<feature type="signal peptide" evidence="2">
    <location>
        <begin position="1"/>
        <end position="20"/>
    </location>
</feature>
<dbReference type="InterPro" id="IPR009500">
    <property type="entry name" value="DUF1118"/>
</dbReference>
<keyword evidence="1" id="KW-1133">Transmembrane helix</keyword>
<protein>
    <submittedName>
        <fullName evidence="3">Uncharacterized protein</fullName>
    </submittedName>
</protein>
<reference evidence="3" key="1">
    <citation type="submission" date="2021-02" db="EMBL/GenBank/DDBJ databases">
        <title>First Annotated Genome of the Yellow-green Alga Tribonema minus.</title>
        <authorList>
            <person name="Mahan K.M."/>
        </authorList>
    </citation>
    <scope>NUCLEOTIDE SEQUENCE</scope>
    <source>
        <strain evidence="3">UTEX B ZZ1240</strain>
    </source>
</reference>
<feature type="transmembrane region" description="Helical" evidence="1">
    <location>
        <begin position="162"/>
        <end position="183"/>
    </location>
</feature>
<feature type="transmembrane region" description="Helical" evidence="1">
    <location>
        <begin position="131"/>
        <end position="150"/>
    </location>
</feature>
<dbReference type="Pfam" id="PF06549">
    <property type="entry name" value="DUF1118"/>
    <property type="match status" value="1"/>
</dbReference>
<comment type="caution">
    <text evidence="3">The sequence shown here is derived from an EMBL/GenBank/DDBJ whole genome shotgun (WGS) entry which is preliminary data.</text>
</comment>